<dbReference type="OrthoDB" id="10250414at2759"/>
<protein>
    <submittedName>
        <fullName evidence="7">Putative Eukaryotic translation initiation factor 3 subunit B</fullName>
    </submittedName>
</protein>
<keyword evidence="2 7" id="KW-0396">Initiation factor</keyword>
<evidence type="ECO:0000256" key="2">
    <source>
        <dbReference type="ARBA" id="ARBA00022540"/>
    </source>
</evidence>
<dbReference type="GO" id="GO:0003743">
    <property type="term" value="F:translation initiation factor activity"/>
    <property type="evidence" value="ECO:0007669"/>
    <property type="project" value="UniProtKB-KW"/>
</dbReference>
<dbReference type="GO" id="GO:0003723">
    <property type="term" value="F:RNA binding"/>
    <property type="evidence" value="ECO:0007669"/>
    <property type="project" value="UniProtKB-KW"/>
</dbReference>
<dbReference type="InterPro" id="IPR011400">
    <property type="entry name" value="EIF3B"/>
</dbReference>
<feature type="compositionally biased region" description="Basic and acidic residues" evidence="5">
    <location>
        <begin position="775"/>
        <end position="786"/>
    </location>
</feature>
<evidence type="ECO:0000256" key="5">
    <source>
        <dbReference type="SAM" id="MobiDB-lite"/>
    </source>
</evidence>
<accession>A0A5J4X8R2</accession>
<dbReference type="GO" id="GO:0005852">
    <property type="term" value="C:eukaryotic translation initiation factor 3 complex"/>
    <property type="evidence" value="ECO:0007669"/>
    <property type="project" value="InterPro"/>
</dbReference>
<dbReference type="EMBL" id="SNRW01000087">
    <property type="protein sequence ID" value="KAA6403554.1"/>
    <property type="molecule type" value="Genomic_DNA"/>
</dbReference>
<keyword evidence="1" id="KW-0963">Cytoplasm</keyword>
<dbReference type="PANTHER" id="PTHR14068:SF0">
    <property type="entry name" value="EUKARYOTIC TRANSLATION INITIATION FACTOR 3 SUBUNIT B"/>
    <property type="match status" value="1"/>
</dbReference>
<dbReference type="InterPro" id="IPR013979">
    <property type="entry name" value="TIF_beta_prop-like"/>
</dbReference>
<feature type="domain" description="Translation initiation factor beta propellor-like" evidence="6">
    <location>
        <begin position="363"/>
        <end position="561"/>
    </location>
</feature>
<dbReference type="Pfam" id="PF08662">
    <property type="entry name" value="eIF2A"/>
    <property type="match status" value="1"/>
</dbReference>
<evidence type="ECO:0000256" key="3">
    <source>
        <dbReference type="ARBA" id="ARBA00022884"/>
    </source>
</evidence>
<organism evidence="7 8">
    <name type="scientific">Streblomastix strix</name>
    <dbReference type="NCBI Taxonomy" id="222440"/>
    <lineage>
        <taxon>Eukaryota</taxon>
        <taxon>Metamonada</taxon>
        <taxon>Preaxostyla</taxon>
        <taxon>Oxymonadida</taxon>
        <taxon>Streblomastigidae</taxon>
        <taxon>Streblomastix</taxon>
    </lineage>
</organism>
<dbReference type="GO" id="GO:0031369">
    <property type="term" value="F:translation initiation factor binding"/>
    <property type="evidence" value="ECO:0007669"/>
    <property type="project" value="InterPro"/>
</dbReference>
<name>A0A5J4X8R2_9EUKA</name>
<reference evidence="7 8" key="1">
    <citation type="submission" date="2019-03" db="EMBL/GenBank/DDBJ databases">
        <title>Single cell metagenomics reveals metabolic interactions within the superorganism composed of flagellate Streblomastix strix and complex community of Bacteroidetes bacteria on its surface.</title>
        <authorList>
            <person name="Treitli S.C."/>
            <person name="Kolisko M."/>
            <person name="Husnik F."/>
            <person name="Keeling P."/>
            <person name="Hampl V."/>
        </authorList>
    </citation>
    <scope>NUCLEOTIDE SEQUENCE [LARGE SCALE GENOMIC DNA]</scope>
    <source>
        <strain evidence="7">ST1C</strain>
    </source>
</reference>
<dbReference type="Proteomes" id="UP000324800">
    <property type="component" value="Unassembled WGS sequence"/>
</dbReference>
<feature type="region of interest" description="Disordered" evidence="5">
    <location>
        <begin position="760"/>
        <end position="786"/>
    </location>
</feature>
<proteinExistence type="predicted"/>
<dbReference type="AlphaFoldDB" id="A0A5J4X8R2"/>
<evidence type="ECO:0000259" key="6">
    <source>
        <dbReference type="Pfam" id="PF08662"/>
    </source>
</evidence>
<evidence type="ECO:0000313" key="7">
    <source>
        <dbReference type="EMBL" id="KAA6403554.1"/>
    </source>
</evidence>
<dbReference type="SUPFAM" id="SSF69322">
    <property type="entry name" value="Tricorn protease domain 2"/>
    <property type="match status" value="1"/>
</dbReference>
<keyword evidence="3" id="KW-0694">RNA-binding</keyword>
<evidence type="ECO:0000256" key="1">
    <source>
        <dbReference type="ARBA" id="ARBA00022490"/>
    </source>
</evidence>
<dbReference type="PANTHER" id="PTHR14068">
    <property type="entry name" value="EUKARYOTIC TRANSLATION INITIATION FACTOR 3 EIF3 -RELATED"/>
    <property type="match status" value="1"/>
</dbReference>
<evidence type="ECO:0000313" key="8">
    <source>
        <dbReference type="Proteomes" id="UP000324800"/>
    </source>
</evidence>
<evidence type="ECO:0000256" key="4">
    <source>
        <dbReference type="ARBA" id="ARBA00022917"/>
    </source>
</evidence>
<comment type="caution">
    <text evidence="7">The sequence shown here is derived from an EMBL/GenBank/DDBJ whole genome shotgun (WGS) entry which is preliminary data.</text>
</comment>
<gene>
    <name evidence="7" type="ORF">EZS28_000926</name>
</gene>
<sequence>MEEESELFPPELNFANIVIVGGLPFVEEKKRSTFLKYLEGVSKRKIDPNSATFQPTEDKKQMILFVVQESEEEAKQLAISLDVTYKNYKFTATRLSDFFEVEGVPDTYTEPEVPPFQEKKDLYSWMLDKQARSQYLLYRTSSVKCQFFDPLRGVETIFEEIGESRPMWSPNGTFLASHHAQGVLVRGGPHLDSLIHVPHPNVQFFVFGYLEAHMLTYSYTNFLNGIRVGRPRVWRIDPLESFEVPLDIDMKAHPLHWSSDENWFAYHDIDTLRLMQLPSMEQHQIIVPNLQPTMCWSPNKPFLAIWAIGKQETIEKKKQQGKNTGKEQIDVEDEEEKEYTTIYHSPSQLRILNVKKLQFEAVKTAFDAVEVYFSWSLNSEFLIAICSNQVRKTKVGCTLELFRVSEKDIPVDTLVIKEDIINFRWEPINCHFALLQGESRRPTPVIYSTKKSGKIEMLCKLESRPCNNLFWAPSGDYLVIAQLSGSGNFWGTGIGQSGMAGLGTIEIYSAQLKRRIASFIHPLASSIMWDPTGRYLAVAVEGSKDTAGFSVYNARGDIVYESGLLPGLARFMWRPNAPLVLSKEEQVKIEKDLNVYSERFEKEDEAFQQSAEESRLEELDQKRFSFIEWRKTSKNQTEEERSSLFKLSHQNRSLKGSHEIVWVTTDEEVLVEIGREETLENLDGTVITSLPSPAPSPFQTTSIQQVQSSSQSTSIQQIQQEEVSIQPQQPVNKVTKGKFTIDLEGVKPKTNKQSIFGEAVPVNTGQEGGSVDVKGLSKESDNRGWF</sequence>
<keyword evidence="4" id="KW-0648">Protein biosynthesis</keyword>